<dbReference type="EMBL" id="QGNW01000074">
    <property type="protein sequence ID" value="RVX01728.1"/>
    <property type="molecule type" value="Genomic_DNA"/>
</dbReference>
<dbReference type="Proteomes" id="UP000288805">
    <property type="component" value="Unassembled WGS sequence"/>
</dbReference>
<dbReference type="PANTHER" id="PTHR11439">
    <property type="entry name" value="GAG-POL-RELATED RETROTRANSPOSON"/>
    <property type="match status" value="1"/>
</dbReference>
<comment type="caution">
    <text evidence="4">The sequence shown here is derived from an EMBL/GenBank/DDBJ whole genome shotgun (WGS) entry which is preliminary data.</text>
</comment>
<feature type="region of interest" description="Disordered" evidence="1">
    <location>
        <begin position="128"/>
        <end position="183"/>
    </location>
</feature>
<evidence type="ECO:0000259" key="3">
    <source>
        <dbReference type="Pfam" id="PF25597"/>
    </source>
</evidence>
<feature type="compositionally biased region" description="Low complexity" evidence="1">
    <location>
        <begin position="159"/>
        <end position="171"/>
    </location>
</feature>
<dbReference type="PANTHER" id="PTHR11439:SF455">
    <property type="entry name" value="RLK (RECEPTOR-LIKE PROTEIN KINASE) 8, PUTATIVE-RELATED"/>
    <property type="match status" value="1"/>
</dbReference>
<evidence type="ECO:0000259" key="2">
    <source>
        <dbReference type="Pfam" id="PF07727"/>
    </source>
</evidence>
<gene>
    <name evidence="4" type="primary">RE1_796</name>
    <name evidence="4" type="ORF">CK203_024343</name>
</gene>
<proteinExistence type="predicted"/>
<dbReference type="SUPFAM" id="SSF56672">
    <property type="entry name" value="DNA/RNA polymerases"/>
    <property type="match status" value="1"/>
</dbReference>
<dbReference type="AlphaFoldDB" id="A0A438IYE7"/>
<evidence type="ECO:0000256" key="1">
    <source>
        <dbReference type="SAM" id="MobiDB-lite"/>
    </source>
</evidence>
<dbReference type="Pfam" id="PF25597">
    <property type="entry name" value="SH3_retrovirus"/>
    <property type="match status" value="1"/>
</dbReference>
<feature type="region of interest" description="Disordered" evidence="1">
    <location>
        <begin position="486"/>
        <end position="518"/>
    </location>
</feature>
<protein>
    <submittedName>
        <fullName evidence="4">Retrovirus-related Pol polyprotein from transposon RE1</fullName>
    </submittedName>
</protein>
<dbReference type="CDD" id="cd09272">
    <property type="entry name" value="RNase_HI_RT_Ty1"/>
    <property type="match status" value="1"/>
</dbReference>
<dbReference type="InterPro" id="IPR057670">
    <property type="entry name" value="SH3_retrovirus"/>
</dbReference>
<evidence type="ECO:0000313" key="5">
    <source>
        <dbReference type="Proteomes" id="UP000288805"/>
    </source>
</evidence>
<dbReference type="InterPro" id="IPR013103">
    <property type="entry name" value="RVT_2"/>
</dbReference>
<reference evidence="4 5" key="1">
    <citation type="journal article" date="2018" name="PLoS Genet.">
        <title>Population sequencing reveals clonal diversity and ancestral inbreeding in the grapevine cultivar Chardonnay.</title>
        <authorList>
            <person name="Roach M.J."/>
            <person name="Johnson D.L."/>
            <person name="Bohlmann J."/>
            <person name="van Vuuren H.J."/>
            <person name="Jones S.J."/>
            <person name="Pretorius I.S."/>
            <person name="Schmidt S.A."/>
            <person name="Borneman A.R."/>
        </authorList>
    </citation>
    <scope>NUCLEOTIDE SEQUENCE [LARGE SCALE GENOMIC DNA]</scope>
    <source>
        <strain evidence="5">cv. Chardonnay</strain>
        <tissue evidence="4">Leaf</tissue>
    </source>
</reference>
<organism evidence="4 5">
    <name type="scientific">Vitis vinifera</name>
    <name type="common">Grape</name>
    <dbReference type="NCBI Taxonomy" id="29760"/>
    <lineage>
        <taxon>Eukaryota</taxon>
        <taxon>Viridiplantae</taxon>
        <taxon>Streptophyta</taxon>
        <taxon>Embryophyta</taxon>
        <taxon>Tracheophyta</taxon>
        <taxon>Spermatophyta</taxon>
        <taxon>Magnoliopsida</taxon>
        <taxon>eudicotyledons</taxon>
        <taxon>Gunneridae</taxon>
        <taxon>Pentapetalae</taxon>
        <taxon>rosids</taxon>
        <taxon>Vitales</taxon>
        <taxon>Vitaceae</taxon>
        <taxon>Viteae</taxon>
        <taxon>Vitis</taxon>
    </lineage>
</organism>
<dbReference type="Pfam" id="PF07727">
    <property type="entry name" value="RVT_2"/>
    <property type="match status" value="1"/>
</dbReference>
<feature type="domain" description="Reverse transcriptase Ty1/copia-type" evidence="2">
    <location>
        <begin position="583"/>
        <end position="713"/>
    </location>
</feature>
<accession>A0A438IYE7</accession>
<feature type="domain" description="Retroviral polymerase SH3-like" evidence="3">
    <location>
        <begin position="368"/>
        <end position="429"/>
    </location>
</feature>
<sequence>MCGVFLKTFTWYQSHFGLASIDPLASMAVENTSSTILPFTTMIHMVAIKLSSSNYLLWKSQLLLLLESQELLGHVDGTLAPPPRFAAVDSQMPNIKHLTWKKTDQHLLSLLLSSLTKEAMAKVVGLSTSREKSLDNHGPPTATFTATNHGQHRSAFRNQSRQQSGRHSSSHYGNGRSNFGQGHRMPRYQICHQEGHYADKCNQRYARGREPVGTTANLAEAFKASCFLNGPEPSDWYLDTGALAHMTPDPSHLDQASNYMGKDRVVIGNGVSLPITHTGTISPTPSLELLDNRQTGRVVATGKRDSGLYVLECGNSAFIFVLKNKALHASIATYIINCFPTPFLKGMSPFELLYGSSPNYENFHPFSCRVYPCLRDCMSHKFSSRSIPCIFLGYNLFHKGFCCLDPTTSKLYITRHAQFDEHHFPSRDGSQAQPSSSLHFSNFLEPNMPHIDPLLMSPLHYSSPITPSGSNLCVICPDPVDKSLQVTDSLAGPSSSSLEPHPPLVASDIAPTPAPPLGSHPMLTRAKASIFKTHHPANLSVLSSSGFLSVLLASTEPKGFKFAAKNPAWLASMDEEVQALQHNRTWVLVPRPAHTNIVGSKWVFRTKYLLDGSIDCFKARLVAKGYTQVPGLDYIDTFSPVIKATTVHVVLSLVVTNKWPLRQLDVKNAFLNGTLTENVYIEQPTRYIDPRYPNHVCQLKKALYGLKQAPRACFARKLNFEFATKDLGSLSYFLSLEATSTTDGLLISQLKYARDILNRAQLLDSKPVHTPMIVSQHLTRDGPAFSDPTLYRSLVGAFQYLTITRPDIAHVVNSVSQFLHAPTMDHFLAVKRILRYVKGTLHFGLTFRPSTAPGALVAYSDTDWAGCLDTHHSTSGYSIYLGNNLVSSSAKKQPTVSHSSYESEYCALAATIVELLWLTHLLHDLKVADLFTQSVSRPLFDLFHTKLHVCSNPTLSLGEGVSRIRYLN</sequence>
<dbReference type="InterPro" id="IPR043502">
    <property type="entry name" value="DNA/RNA_pol_sf"/>
</dbReference>
<evidence type="ECO:0000313" key="4">
    <source>
        <dbReference type="EMBL" id="RVX01728.1"/>
    </source>
</evidence>
<name>A0A438IYE7_VITVI</name>